<dbReference type="WBParaSite" id="SRDH1_18060.2">
    <property type="protein sequence ID" value="SRDH1_18060.2"/>
    <property type="gene ID" value="SRDH1_18060"/>
</dbReference>
<feature type="region of interest" description="Disordered" evidence="1">
    <location>
        <begin position="733"/>
        <end position="753"/>
    </location>
</feature>
<evidence type="ECO:0000313" key="3">
    <source>
        <dbReference type="WBParaSite" id="SRDH1_18060.2"/>
    </source>
</evidence>
<evidence type="ECO:0000313" key="2">
    <source>
        <dbReference type="Proteomes" id="UP000050792"/>
    </source>
</evidence>
<dbReference type="AlphaFoldDB" id="A0AA85EPS8"/>
<organism evidence="2 3">
    <name type="scientific">Schistosoma rodhaini</name>
    <dbReference type="NCBI Taxonomy" id="6188"/>
    <lineage>
        <taxon>Eukaryota</taxon>
        <taxon>Metazoa</taxon>
        <taxon>Spiralia</taxon>
        <taxon>Lophotrochozoa</taxon>
        <taxon>Platyhelminthes</taxon>
        <taxon>Trematoda</taxon>
        <taxon>Digenea</taxon>
        <taxon>Strigeidida</taxon>
        <taxon>Schistosomatoidea</taxon>
        <taxon>Schistosomatidae</taxon>
        <taxon>Schistosoma</taxon>
    </lineage>
</organism>
<reference evidence="2" key="1">
    <citation type="submission" date="2022-06" db="EMBL/GenBank/DDBJ databases">
        <authorList>
            <person name="Berger JAMES D."/>
            <person name="Berger JAMES D."/>
        </authorList>
    </citation>
    <scope>NUCLEOTIDE SEQUENCE [LARGE SCALE GENOMIC DNA]</scope>
</reference>
<name>A0AA85EPS8_9TREM</name>
<keyword evidence="2" id="KW-1185">Reference proteome</keyword>
<accession>A0AA85EPS8</accession>
<feature type="compositionally biased region" description="Polar residues" evidence="1">
    <location>
        <begin position="515"/>
        <end position="531"/>
    </location>
</feature>
<protein>
    <submittedName>
        <fullName evidence="3">Homeobox domain-containing protein</fullName>
    </submittedName>
</protein>
<feature type="region of interest" description="Disordered" evidence="1">
    <location>
        <begin position="493"/>
        <end position="534"/>
    </location>
</feature>
<evidence type="ECO:0000256" key="1">
    <source>
        <dbReference type="SAM" id="MobiDB-lite"/>
    </source>
</evidence>
<feature type="compositionally biased region" description="Basic and acidic residues" evidence="1">
    <location>
        <begin position="500"/>
        <end position="514"/>
    </location>
</feature>
<sequence length="852" mass="97110">MKTAKCTCRCTCKSEQNSDMDNSLRNQHCSLQISNNDTTDGVTSTNFTEEQKNMILKIEAYNREIIKEIERLQTESGKTNDAISLLKEHLNISQSSFKSPQAFQRKITSCSSVHHHNSSISGSSTSSSSMHNNSFLCKNDYDPSFEGLQQIYQLNNVQLTERMEFLRNRQLQLMSRIQSLKQSRLVLMHHMQQLYETQKMKSKNENLYQETDNQVCYECRENISHPLVDKTPDLHTSSWLSHTIKHCSGSFPLNSNMMRSLVDRECQTSFNAESQEKLSNNRLDHEFCLSTFMKHNSLPTYSNNDSCNYADNVISNTTSNVSALAMIAAMTAATIFKRTFQQSVCQVPNTNSDNLYKKDFELKNDSALNSSILPMESQYWSELHNRPSVKKDDPNECLKDDYQFYNHTTFSKPPCISTRTDLLPPPQPASSSSSYYLDNKNLFPSISSSDTSKLLNSGLLIPAISHETELINPLESAYFHNIPKSMKISNLDSSNTCETEQTKGYERKESKLKNSLDNNEMHNNPRLATSSKTRDRFSDRLLQARQAIDEWNFQKHYEVSDKVNQRESLATEINNQLNVVNEKLVNNQSYSQQSLLVNKLNFCKECCLAPDFVPSTVASRTNTSNDCSNQCAEIITKNIYSDRSHPKATFTNSQPNLSKPMPIQIVKPAIRNHVHVTKANDNIKQIDVKTENQGVDNKGIQTHRSQQHENRSICKYKDKKEINDKRQIKGVLINESSKSERSNRTNRNSSTQRSVAWVDEVLSHPLSNSAKSDSFVSNTNAHLEPQIDVTNSSSNNCRERLNKYSNHYNDKNITVSKHIETHQPIKTIPSTVVTTASRRLLPTPNNNIMNTN</sequence>
<reference evidence="3" key="2">
    <citation type="submission" date="2023-11" db="UniProtKB">
        <authorList>
            <consortium name="WormBaseParasite"/>
        </authorList>
    </citation>
    <scope>IDENTIFICATION</scope>
</reference>
<proteinExistence type="predicted"/>
<dbReference type="Proteomes" id="UP000050792">
    <property type="component" value="Unassembled WGS sequence"/>
</dbReference>